<keyword evidence="8" id="KW-0443">Lipid metabolism</keyword>
<sequence length="270" mass="30902">MFLAFSMLFLAISSGICVTMDAEKKHFRYCGITFAKLFNMSTGLLVNFHDKRNRPRFPGVAVANHLSANDVMTIYSGCDYDGVGYTITGQSHGGIVKYFYKYGGKLTPLLLVNRECDKNRNALLQAIVEHSKSKDEDAYPVLLFPEGYCSNNKSVLQFRKAIFDGQSAIYPIAMKQDSRFGDVFWYEHTFLPYLIRIMTSWCTLIDIYYLPPMYKEKTETEEQFAKRVQNAIAAKISVDALPYDGKLKSEKERLKYKEKLQTCLADKLLI</sequence>
<evidence type="ECO:0000256" key="1">
    <source>
        <dbReference type="ARBA" id="ARBA00004370"/>
    </source>
</evidence>
<dbReference type="PANTHER" id="PTHR23063:SF38">
    <property type="entry name" value="PROTEIN CBG04491"/>
    <property type="match status" value="1"/>
</dbReference>
<dbReference type="PANTHER" id="PTHR23063">
    <property type="entry name" value="PHOSPHOLIPID ACYLTRANSFERASE"/>
    <property type="match status" value="1"/>
</dbReference>
<dbReference type="GO" id="GO:0019432">
    <property type="term" value="P:triglyceride biosynthetic process"/>
    <property type="evidence" value="ECO:0007669"/>
    <property type="project" value="TreeGrafter"/>
</dbReference>
<evidence type="ECO:0000256" key="7">
    <source>
        <dbReference type="ARBA" id="ARBA00022989"/>
    </source>
</evidence>
<evidence type="ECO:0000259" key="15">
    <source>
        <dbReference type="SMART" id="SM00563"/>
    </source>
</evidence>
<evidence type="ECO:0000256" key="3">
    <source>
        <dbReference type="ARBA" id="ARBA00008655"/>
    </source>
</evidence>
<evidence type="ECO:0000256" key="9">
    <source>
        <dbReference type="ARBA" id="ARBA00023136"/>
    </source>
</evidence>
<dbReference type="Pfam" id="PF01553">
    <property type="entry name" value="Acyltransferase"/>
    <property type="match status" value="1"/>
</dbReference>
<dbReference type="GO" id="GO:0005783">
    <property type="term" value="C:endoplasmic reticulum"/>
    <property type="evidence" value="ECO:0007669"/>
    <property type="project" value="TreeGrafter"/>
</dbReference>
<comment type="subcellular location">
    <subcellularLocation>
        <location evidence="1">Membrane</location>
    </subcellularLocation>
</comment>
<evidence type="ECO:0000256" key="14">
    <source>
        <dbReference type="SAM" id="SignalP"/>
    </source>
</evidence>
<keyword evidence="10" id="KW-0594">Phospholipid biosynthesis</keyword>
<comment type="pathway">
    <text evidence="13">Phospholipid metabolism.</text>
</comment>
<comment type="pathway">
    <text evidence="2">Lipid metabolism.</text>
</comment>
<dbReference type="InterPro" id="IPR045252">
    <property type="entry name" value="LPCAT1-like"/>
</dbReference>
<evidence type="ECO:0000256" key="5">
    <source>
        <dbReference type="ARBA" id="ARBA00022679"/>
    </source>
</evidence>
<evidence type="ECO:0000256" key="12">
    <source>
        <dbReference type="ARBA" id="ARBA00023315"/>
    </source>
</evidence>
<evidence type="ECO:0000256" key="6">
    <source>
        <dbReference type="ARBA" id="ARBA00022692"/>
    </source>
</evidence>
<dbReference type="InterPro" id="IPR002123">
    <property type="entry name" value="Plipid/glycerol_acylTrfase"/>
</dbReference>
<feature type="chain" id="PRO_5009308250" evidence="14">
    <location>
        <begin position="18"/>
        <end position="270"/>
    </location>
</feature>
<keyword evidence="12" id="KW-0012">Acyltransferase</keyword>
<dbReference type="Proteomes" id="UP000095282">
    <property type="component" value="Unplaced"/>
</dbReference>
<evidence type="ECO:0000256" key="4">
    <source>
        <dbReference type="ARBA" id="ARBA00022516"/>
    </source>
</evidence>
<dbReference type="AlphaFoldDB" id="A0A1I7U0Z4"/>
<keyword evidence="16" id="KW-1185">Reference proteome</keyword>
<evidence type="ECO:0000256" key="8">
    <source>
        <dbReference type="ARBA" id="ARBA00023098"/>
    </source>
</evidence>
<feature type="domain" description="Phospholipid/glycerol acyltransferase" evidence="15">
    <location>
        <begin position="59"/>
        <end position="177"/>
    </location>
</feature>
<dbReference type="SUPFAM" id="SSF69593">
    <property type="entry name" value="Glycerol-3-phosphate (1)-acyltransferase"/>
    <property type="match status" value="1"/>
</dbReference>
<accession>A0A1I7U0Z4</accession>
<dbReference type="GO" id="GO:0004366">
    <property type="term" value="F:glycerol-3-phosphate O-acyltransferase activity"/>
    <property type="evidence" value="ECO:0007669"/>
    <property type="project" value="TreeGrafter"/>
</dbReference>
<evidence type="ECO:0000313" key="17">
    <source>
        <dbReference type="WBParaSite" id="Csp11.Scaffold629.g13767.t2"/>
    </source>
</evidence>
<evidence type="ECO:0000256" key="13">
    <source>
        <dbReference type="ARBA" id="ARBA00025707"/>
    </source>
</evidence>
<dbReference type="STRING" id="1561998.A0A1I7U0Z4"/>
<keyword evidence="14" id="KW-0732">Signal</keyword>
<comment type="similarity">
    <text evidence="3">Belongs to the 1-acyl-sn-glycerol-3-phosphate acyltransferase family.</text>
</comment>
<dbReference type="GO" id="GO:0016020">
    <property type="term" value="C:membrane"/>
    <property type="evidence" value="ECO:0007669"/>
    <property type="project" value="UniProtKB-SubCell"/>
</dbReference>
<organism evidence="16 17">
    <name type="scientific">Caenorhabditis tropicalis</name>
    <dbReference type="NCBI Taxonomy" id="1561998"/>
    <lineage>
        <taxon>Eukaryota</taxon>
        <taxon>Metazoa</taxon>
        <taxon>Ecdysozoa</taxon>
        <taxon>Nematoda</taxon>
        <taxon>Chromadorea</taxon>
        <taxon>Rhabditida</taxon>
        <taxon>Rhabditina</taxon>
        <taxon>Rhabditomorpha</taxon>
        <taxon>Rhabditoidea</taxon>
        <taxon>Rhabditidae</taxon>
        <taxon>Peloderinae</taxon>
        <taxon>Caenorhabditis</taxon>
    </lineage>
</organism>
<reference evidence="17" key="1">
    <citation type="submission" date="2016-11" db="UniProtKB">
        <authorList>
            <consortium name="WormBaseParasite"/>
        </authorList>
    </citation>
    <scope>IDENTIFICATION</scope>
</reference>
<keyword evidence="5" id="KW-0808">Transferase</keyword>
<keyword evidence="7" id="KW-1133">Transmembrane helix</keyword>
<evidence type="ECO:0000256" key="10">
    <source>
        <dbReference type="ARBA" id="ARBA00023209"/>
    </source>
</evidence>
<dbReference type="GO" id="GO:0008654">
    <property type="term" value="P:phospholipid biosynthetic process"/>
    <property type="evidence" value="ECO:0007669"/>
    <property type="project" value="UniProtKB-KW"/>
</dbReference>
<evidence type="ECO:0000313" key="16">
    <source>
        <dbReference type="Proteomes" id="UP000095282"/>
    </source>
</evidence>
<keyword evidence="4" id="KW-0444">Lipid biosynthesis</keyword>
<dbReference type="SMART" id="SM00563">
    <property type="entry name" value="PlsC"/>
    <property type="match status" value="1"/>
</dbReference>
<dbReference type="WBParaSite" id="Csp11.Scaffold629.g13767.t2">
    <property type="protein sequence ID" value="Csp11.Scaffold629.g13767.t2"/>
    <property type="gene ID" value="Csp11.Scaffold629.g13767"/>
</dbReference>
<evidence type="ECO:0000256" key="11">
    <source>
        <dbReference type="ARBA" id="ARBA00023264"/>
    </source>
</evidence>
<keyword evidence="11" id="KW-1208">Phospholipid metabolism</keyword>
<dbReference type="CDD" id="cd07991">
    <property type="entry name" value="LPLAT_LPCAT1-like"/>
    <property type="match status" value="1"/>
</dbReference>
<dbReference type="eggNOG" id="KOG2898">
    <property type="taxonomic scope" value="Eukaryota"/>
</dbReference>
<keyword evidence="9" id="KW-0472">Membrane</keyword>
<feature type="signal peptide" evidence="14">
    <location>
        <begin position="1"/>
        <end position="17"/>
    </location>
</feature>
<protein>
    <submittedName>
        <fullName evidence="17">PlsC domain-containing protein</fullName>
    </submittedName>
</protein>
<name>A0A1I7U0Z4_9PELO</name>
<keyword evidence="6" id="KW-0812">Transmembrane</keyword>
<evidence type="ECO:0000256" key="2">
    <source>
        <dbReference type="ARBA" id="ARBA00005189"/>
    </source>
</evidence>
<proteinExistence type="inferred from homology"/>